<feature type="transmembrane region" description="Helical" evidence="2">
    <location>
        <begin position="63"/>
        <end position="84"/>
    </location>
</feature>
<evidence type="ECO:0000313" key="3">
    <source>
        <dbReference type="EMBL" id="SDL17536.1"/>
    </source>
</evidence>
<feature type="transmembrane region" description="Helical" evidence="2">
    <location>
        <begin position="37"/>
        <end position="56"/>
    </location>
</feature>
<evidence type="ECO:0000256" key="2">
    <source>
        <dbReference type="SAM" id="Phobius"/>
    </source>
</evidence>
<protein>
    <submittedName>
        <fullName evidence="3">Uncharacterized protein</fullName>
    </submittedName>
</protein>
<keyword evidence="4" id="KW-1185">Reference proteome</keyword>
<name>A0A1G9HXK5_9ACTN</name>
<dbReference type="RefSeq" id="WP_143008186.1">
    <property type="nucleotide sequence ID" value="NZ_FNGP01000001.1"/>
</dbReference>
<proteinExistence type="predicted"/>
<keyword evidence="2" id="KW-0812">Transmembrane</keyword>
<keyword evidence="2" id="KW-0472">Membrane</keyword>
<keyword evidence="2" id="KW-1133">Transmembrane helix</keyword>
<evidence type="ECO:0000256" key="1">
    <source>
        <dbReference type="SAM" id="MobiDB-lite"/>
    </source>
</evidence>
<dbReference type="Proteomes" id="UP000199475">
    <property type="component" value="Unassembled WGS sequence"/>
</dbReference>
<accession>A0A1G9HXK5</accession>
<evidence type="ECO:0000313" key="4">
    <source>
        <dbReference type="Proteomes" id="UP000199475"/>
    </source>
</evidence>
<gene>
    <name evidence="3" type="ORF">SAMN04488242_0587</name>
</gene>
<sequence length="119" mass="12735">MASSVNLVAALLLLALPAAVLHRPAWFAVRFRDFELLRTVVVAVALVLVPVNLVFAVTGTMGLFNGLVLASSIMALGSQAVWLMHLLRRDGEPAAPRTVASAADDTAFRPPASFDARRR</sequence>
<feature type="region of interest" description="Disordered" evidence="1">
    <location>
        <begin position="96"/>
        <end position="119"/>
    </location>
</feature>
<dbReference type="STRING" id="686624.SAMN04488242_0587"/>
<organism evidence="3 4">
    <name type="scientific">Tessaracoccus oleiagri</name>
    <dbReference type="NCBI Taxonomy" id="686624"/>
    <lineage>
        <taxon>Bacteria</taxon>
        <taxon>Bacillati</taxon>
        <taxon>Actinomycetota</taxon>
        <taxon>Actinomycetes</taxon>
        <taxon>Propionibacteriales</taxon>
        <taxon>Propionibacteriaceae</taxon>
        <taxon>Tessaracoccus</taxon>
    </lineage>
</organism>
<dbReference type="EMBL" id="FNGP01000001">
    <property type="protein sequence ID" value="SDL17536.1"/>
    <property type="molecule type" value="Genomic_DNA"/>
</dbReference>
<dbReference type="AlphaFoldDB" id="A0A1G9HXK5"/>
<reference evidence="3 4" key="1">
    <citation type="submission" date="2016-10" db="EMBL/GenBank/DDBJ databases">
        <authorList>
            <person name="de Groot N.N."/>
        </authorList>
    </citation>
    <scope>NUCLEOTIDE SEQUENCE [LARGE SCALE GENOMIC DNA]</scope>
    <source>
        <strain evidence="3 4">CGMCC 1.9159</strain>
    </source>
</reference>